<dbReference type="EMBL" id="MU790653">
    <property type="protein sequence ID" value="KAJ3995437.1"/>
    <property type="molecule type" value="Genomic_DNA"/>
</dbReference>
<keyword evidence="3" id="KW-1185">Reference proteome</keyword>
<evidence type="ECO:0000313" key="2">
    <source>
        <dbReference type="EMBL" id="KAJ3995437.1"/>
    </source>
</evidence>
<proteinExistence type="predicted"/>
<evidence type="ECO:0000313" key="3">
    <source>
        <dbReference type="Proteomes" id="UP001163828"/>
    </source>
</evidence>
<feature type="compositionally biased region" description="Polar residues" evidence="1">
    <location>
        <begin position="497"/>
        <end position="506"/>
    </location>
</feature>
<gene>
    <name evidence="2" type="ORF">F5050DRAFT_1808654</name>
</gene>
<comment type="caution">
    <text evidence="2">The sequence shown here is derived from an EMBL/GenBank/DDBJ whole genome shotgun (WGS) entry which is preliminary data.</text>
</comment>
<feature type="region of interest" description="Disordered" evidence="1">
    <location>
        <begin position="187"/>
        <end position="209"/>
    </location>
</feature>
<reference evidence="2" key="1">
    <citation type="submission" date="2022-08" db="EMBL/GenBank/DDBJ databases">
        <authorList>
            <consortium name="DOE Joint Genome Institute"/>
            <person name="Min B."/>
            <person name="Riley R."/>
            <person name="Sierra-Patev S."/>
            <person name="Naranjo-Ortiz M."/>
            <person name="Looney B."/>
            <person name="Konkel Z."/>
            <person name="Slot J.C."/>
            <person name="Sakamoto Y."/>
            <person name="Steenwyk J.L."/>
            <person name="Rokas A."/>
            <person name="Carro J."/>
            <person name="Camarero S."/>
            <person name="Ferreira P."/>
            <person name="Molpeceres G."/>
            <person name="Ruiz-Duenas F.J."/>
            <person name="Serrano A."/>
            <person name="Henrissat B."/>
            <person name="Drula E."/>
            <person name="Hughes K.W."/>
            <person name="Mata J.L."/>
            <person name="Ishikawa N.K."/>
            <person name="Vargas-Isla R."/>
            <person name="Ushijima S."/>
            <person name="Smith C.A."/>
            <person name="Ahrendt S."/>
            <person name="Andreopoulos W."/>
            <person name="He G."/>
            <person name="Labutti K."/>
            <person name="Lipzen A."/>
            <person name="Ng V."/>
            <person name="Sandor L."/>
            <person name="Barry K."/>
            <person name="Martinez A.T."/>
            <person name="Xiao Y."/>
            <person name="Gibbons J.G."/>
            <person name="Terashima K."/>
            <person name="Hibbett D.S."/>
            <person name="Grigoriev I.V."/>
        </authorList>
    </citation>
    <scope>NUCLEOTIDE SEQUENCE</scope>
    <source>
        <strain evidence="2">TFB10827</strain>
    </source>
</reference>
<feature type="region of interest" description="Disordered" evidence="1">
    <location>
        <begin position="479"/>
        <end position="640"/>
    </location>
</feature>
<name>A0ABQ8QA77_9AGAR</name>
<protein>
    <submittedName>
        <fullName evidence="2">Uncharacterized protein</fullName>
    </submittedName>
</protein>
<sequence length="640" mass="70409">MLNASVNSSLPLPAPPADQQQPDTQPSKKKRGARSSLSEDQVEIIQTFFPEMEKLLVKHKLHAGKEDKSPDPSEVSTWFDLTITKILEMNAFENLDKTKKTSTQWRTVIRDVFKNYRNNTFIPKNQKTFALRYLQLENNDPRGPQEFIRAADALVSFKNAAAPKKVFERENKSAILDLMNEKIRQSKESVSPGGDSIADLTEGNGSMTHTPNSAALYQNALTELWARADQQHYTEIENQEMFKGAMYSSLCAFAESGAIGPAEMLLLVGYRDDSNTTQCLRLHAHYRYDPDSTLKAFPEGEEAVKMDESWEAFCEETLPQHPKQSLDGAENTPLENGADVVIRNAAGIPILPPLNLDNITRIQLIALLAGYRKALWDFSYPPDINMPSVPVAHIATHPEDYIDLDQFPGAVQLASIETLNIISLFSLVKYLASVSHVDHPLPLTFRGKNDIQRRVLGHECAEEQERQTGEEILYSPAPAIEPAPLDNAPAPPEKTKSSLTPSNNAVSPPKDAVTAPTPPSDGPVPADVPIAFGIGPSGERKRKLETEERTQRTTRARVREGKLMGATPSNSPPAASISGPSRKRKCDSEAGEGTQRATRACVREAEALQQSRSAGRRGRGGKVGQGVTPSRGARGQRGQR</sequence>
<accession>A0ABQ8QA77</accession>
<feature type="region of interest" description="Disordered" evidence="1">
    <location>
        <begin position="1"/>
        <end position="39"/>
    </location>
</feature>
<feature type="compositionally biased region" description="Basic and acidic residues" evidence="1">
    <location>
        <begin position="538"/>
        <end position="562"/>
    </location>
</feature>
<organism evidence="2 3">
    <name type="scientific">Lentinula boryana</name>
    <dbReference type="NCBI Taxonomy" id="40481"/>
    <lineage>
        <taxon>Eukaryota</taxon>
        <taxon>Fungi</taxon>
        <taxon>Dikarya</taxon>
        <taxon>Basidiomycota</taxon>
        <taxon>Agaricomycotina</taxon>
        <taxon>Agaricomycetes</taxon>
        <taxon>Agaricomycetidae</taxon>
        <taxon>Agaricales</taxon>
        <taxon>Marasmiineae</taxon>
        <taxon>Omphalotaceae</taxon>
        <taxon>Lentinula</taxon>
    </lineage>
</organism>
<dbReference type="Proteomes" id="UP001163828">
    <property type="component" value="Unassembled WGS sequence"/>
</dbReference>
<evidence type="ECO:0000256" key="1">
    <source>
        <dbReference type="SAM" id="MobiDB-lite"/>
    </source>
</evidence>